<dbReference type="GO" id="GO:0000104">
    <property type="term" value="F:succinate dehydrogenase activity"/>
    <property type="evidence" value="ECO:0007669"/>
    <property type="project" value="TreeGrafter"/>
</dbReference>
<dbReference type="Pfam" id="PF00890">
    <property type="entry name" value="FAD_binding_2"/>
    <property type="match status" value="1"/>
</dbReference>
<dbReference type="GO" id="GO:0050660">
    <property type="term" value="F:flavin adenine dinucleotide binding"/>
    <property type="evidence" value="ECO:0007669"/>
    <property type="project" value="TreeGrafter"/>
</dbReference>
<dbReference type="RefSeq" id="WP_149300423.1">
    <property type="nucleotide sequence ID" value="NZ_VTWH01000002.1"/>
</dbReference>
<keyword evidence="1" id="KW-0285">Flavoprotein</keyword>
<accession>A0A5B0DZD2</accession>
<dbReference type="GO" id="GO:0009055">
    <property type="term" value="F:electron transfer activity"/>
    <property type="evidence" value="ECO:0007669"/>
    <property type="project" value="TreeGrafter"/>
</dbReference>
<dbReference type="InterPro" id="IPR037099">
    <property type="entry name" value="Fum_R/Succ_DH_flav-like_C_sf"/>
</dbReference>
<dbReference type="InterPro" id="IPR003953">
    <property type="entry name" value="FAD-dep_OxRdtase_2_FAD-bd"/>
</dbReference>
<dbReference type="Gene3D" id="3.50.50.60">
    <property type="entry name" value="FAD/NAD(P)-binding domain"/>
    <property type="match status" value="1"/>
</dbReference>
<dbReference type="SUPFAM" id="SSF46977">
    <property type="entry name" value="Succinate dehydrogenase/fumarate reductase flavoprotein C-terminal domain"/>
    <property type="match status" value="1"/>
</dbReference>
<dbReference type="AlphaFoldDB" id="A0A5B0DZD2"/>
<evidence type="ECO:0000313" key="6">
    <source>
        <dbReference type="Proteomes" id="UP000324738"/>
    </source>
</evidence>
<reference evidence="5 6" key="1">
    <citation type="submission" date="2019-08" db="EMBL/GenBank/DDBJ databases">
        <title>Aureimonas fodiniaquatilis sp. nov., isolated from a coal mine wastewater.</title>
        <authorList>
            <person name="Kim W."/>
        </authorList>
    </citation>
    <scope>NUCLEOTIDE SEQUENCE [LARGE SCALE GENOMIC DNA]</scope>
    <source>
        <strain evidence="5 6">CAU 1482</strain>
    </source>
</reference>
<dbReference type="PANTHER" id="PTHR11632">
    <property type="entry name" value="SUCCINATE DEHYDROGENASE 2 FLAVOPROTEIN SUBUNIT"/>
    <property type="match status" value="1"/>
</dbReference>
<dbReference type="InterPro" id="IPR030664">
    <property type="entry name" value="SdhA/FrdA/AprA"/>
</dbReference>
<feature type="domain" description="FAD-dependent oxidoreductase 2 FAD-binding" evidence="3">
    <location>
        <begin position="19"/>
        <end position="223"/>
    </location>
</feature>
<keyword evidence="6" id="KW-1185">Reference proteome</keyword>
<dbReference type="Pfam" id="PF02910">
    <property type="entry name" value="Succ_DH_flav_C"/>
    <property type="match status" value="1"/>
</dbReference>
<dbReference type="InterPro" id="IPR015939">
    <property type="entry name" value="Fum_Rdtase/Succ_DH_flav-like_C"/>
</dbReference>
<dbReference type="PANTHER" id="PTHR11632:SF73">
    <property type="entry name" value="BLR3196 PROTEIN"/>
    <property type="match status" value="1"/>
</dbReference>
<comment type="caution">
    <text evidence="5">The sequence shown here is derived from an EMBL/GenBank/DDBJ whole genome shotgun (WGS) entry which is preliminary data.</text>
</comment>
<keyword evidence="2" id="KW-0560">Oxidoreductase</keyword>
<evidence type="ECO:0000259" key="3">
    <source>
        <dbReference type="Pfam" id="PF00890"/>
    </source>
</evidence>
<dbReference type="OrthoDB" id="9805351at2"/>
<organism evidence="5 6">
    <name type="scientific">Aureimonas fodinaquatilis</name>
    <dbReference type="NCBI Taxonomy" id="2565783"/>
    <lineage>
        <taxon>Bacteria</taxon>
        <taxon>Pseudomonadati</taxon>
        <taxon>Pseudomonadota</taxon>
        <taxon>Alphaproteobacteria</taxon>
        <taxon>Hyphomicrobiales</taxon>
        <taxon>Aurantimonadaceae</taxon>
        <taxon>Aureimonas</taxon>
    </lineage>
</organism>
<dbReference type="GO" id="GO:0009061">
    <property type="term" value="P:anaerobic respiration"/>
    <property type="evidence" value="ECO:0007669"/>
    <property type="project" value="TreeGrafter"/>
</dbReference>
<evidence type="ECO:0000256" key="1">
    <source>
        <dbReference type="ARBA" id="ARBA00022630"/>
    </source>
</evidence>
<dbReference type="InterPro" id="IPR036188">
    <property type="entry name" value="FAD/NAD-bd_sf"/>
</dbReference>
<protein>
    <submittedName>
        <fullName evidence="5">FAD-binding protein</fullName>
    </submittedName>
</protein>
<dbReference type="EMBL" id="VTWH01000002">
    <property type="protein sequence ID" value="KAA0971111.1"/>
    <property type="molecule type" value="Genomic_DNA"/>
</dbReference>
<dbReference type="SUPFAM" id="SSF51905">
    <property type="entry name" value="FAD/NAD(P)-binding domain"/>
    <property type="match status" value="1"/>
</dbReference>
<dbReference type="Gene3D" id="1.20.58.100">
    <property type="entry name" value="Fumarate reductase/succinate dehydrogenase flavoprotein-like, C-terminal domain"/>
    <property type="match status" value="1"/>
</dbReference>
<evidence type="ECO:0000256" key="2">
    <source>
        <dbReference type="ARBA" id="ARBA00023002"/>
    </source>
</evidence>
<evidence type="ECO:0000313" key="5">
    <source>
        <dbReference type="EMBL" id="KAA0971111.1"/>
    </source>
</evidence>
<dbReference type="PRINTS" id="PR00368">
    <property type="entry name" value="FADPNR"/>
</dbReference>
<evidence type="ECO:0000259" key="4">
    <source>
        <dbReference type="Pfam" id="PF02910"/>
    </source>
</evidence>
<gene>
    <name evidence="5" type="ORF">FPY71_11750</name>
</gene>
<name>A0A5B0DZD2_9HYPH</name>
<dbReference type="PRINTS" id="PR00411">
    <property type="entry name" value="PNDRDTASEI"/>
</dbReference>
<sequence>MAARQHTLSNNKQALRTGVLVIGGGPAAAWAALTAAEAGAEVTLVDKGYLGTSGATAPSSTGTWCVPPGEGRRLTVEKQLTASLGLGDELWMYRTLDMSFANLVRLSELGFPFPRKDDGTVYMTHLRGMDYMRFMRREVLKRRVKVFDHHPALELLADADGRVIGAAGVERHSGDVWQIMAGAVVLASGGCAFRERILGGTGMTGEGYLMAAEAGALMSGMEFTGKYTLAPLGSSLNKGVAFQYANFYNQDGSSIEAANSPGLAGDERDAEVARALLAGPVFARIERLNDYRQKWFRIAQPNCFLPYDRIGVDPFQDLVPVTMRYEGTVRGTGGVHVVNDECWTGVPGLYVAGDAASRENLSGGVSGGGAINASWAIASGAWAGKGAAKTAAAAKNADGREIPLGKAGLRPDVAGSLNQEEILAGVRAELVPLDRSFFRTGATLRNSLGVFDDLWAHIRERGGQLPAERFRHRELAGMVAVGRWITRAALARQETRGLHRRQDAPQHLRTPARLLLSGEDGQFVAPLSRSAAS</sequence>
<feature type="domain" description="Fumarate reductase/succinate dehydrogenase flavoprotein-like C-terminal" evidence="4">
    <location>
        <begin position="438"/>
        <end position="506"/>
    </location>
</feature>
<proteinExistence type="predicted"/>
<dbReference type="Proteomes" id="UP000324738">
    <property type="component" value="Unassembled WGS sequence"/>
</dbReference>
<dbReference type="GO" id="GO:0005886">
    <property type="term" value="C:plasma membrane"/>
    <property type="evidence" value="ECO:0007669"/>
    <property type="project" value="TreeGrafter"/>
</dbReference>